<dbReference type="KEGG" id="kne:92178444"/>
<sequence>MIDIADNSITFTSDGNPNTRPSVLSPDLNLINQDKYSKLGRIAMEFRRYQEVSYSLRIPTNPQPFNFHELEAVQNFLRKVLTERGSGSVDALYRKSCESKDRTASADPAVMLEPRQGSEKLSSNVERPTWLSGKI</sequence>
<organism evidence="2 3">
    <name type="scientific">Kwoniella newhampshirensis</name>
    <dbReference type="NCBI Taxonomy" id="1651941"/>
    <lineage>
        <taxon>Eukaryota</taxon>
        <taxon>Fungi</taxon>
        <taxon>Dikarya</taxon>
        <taxon>Basidiomycota</taxon>
        <taxon>Agaricomycotina</taxon>
        <taxon>Tremellomycetes</taxon>
        <taxon>Tremellales</taxon>
        <taxon>Cryptococcaceae</taxon>
        <taxon>Kwoniella</taxon>
    </lineage>
</organism>
<name>A0AAW0Z4Y9_9TREE</name>
<reference evidence="2 3" key="1">
    <citation type="journal article" date="2024" name="bioRxiv">
        <title>Comparative genomics of Cryptococcus and Kwoniella reveals pathogenesis evolution and contrasting karyotype dynamics via intercentromeric recombination or chromosome fusion.</title>
        <authorList>
            <person name="Coelho M.A."/>
            <person name="David-Palma M."/>
            <person name="Shea T."/>
            <person name="Bowers K."/>
            <person name="McGinley-Smith S."/>
            <person name="Mohammad A.W."/>
            <person name="Gnirke A."/>
            <person name="Yurkov A.M."/>
            <person name="Nowrousian M."/>
            <person name="Sun S."/>
            <person name="Cuomo C.A."/>
            <person name="Heitman J."/>
        </authorList>
    </citation>
    <scope>NUCLEOTIDE SEQUENCE [LARGE SCALE GENOMIC DNA]</scope>
    <source>
        <strain evidence="2 3">CBS 13917</strain>
    </source>
</reference>
<evidence type="ECO:0000313" key="2">
    <source>
        <dbReference type="EMBL" id="KAK8866034.1"/>
    </source>
</evidence>
<dbReference type="Gene3D" id="1.10.840.10">
    <property type="entry name" value="Ras guanine-nucleotide exchange factors catalytic domain"/>
    <property type="match status" value="1"/>
</dbReference>
<dbReference type="RefSeq" id="XP_066805513.1">
    <property type="nucleotide sequence ID" value="XM_066944312.1"/>
</dbReference>
<gene>
    <name evidence="2" type="ORF">IAR55_001185</name>
</gene>
<comment type="caution">
    <text evidence="2">The sequence shown here is derived from an EMBL/GenBank/DDBJ whole genome shotgun (WGS) entry which is preliminary data.</text>
</comment>
<dbReference type="InterPro" id="IPR023578">
    <property type="entry name" value="Ras_GEF_dom_sf"/>
</dbReference>
<dbReference type="Proteomes" id="UP001388673">
    <property type="component" value="Unassembled WGS sequence"/>
</dbReference>
<feature type="region of interest" description="Disordered" evidence="1">
    <location>
        <begin position="98"/>
        <end position="135"/>
    </location>
</feature>
<dbReference type="GO" id="GO:0005085">
    <property type="term" value="F:guanyl-nucleotide exchange factor activity"/>
    <property type="evidence" value="ECO:0007669"/>
    <property type="project" value="InterPro"/>
</dbReference>
<feature type="region of interest" description="Disordered" evidence="1">
    <location>
        <begin position="1"/>
        <end position="20"/>
    </location>
</feature>
<accession>A0AAW0Z4Y9</accession>
<dbReference type="SUPFAM" id="SSF48366">
    <property type="entry name" value="Ras GEF"/>
    <property type="match status" value="1"/>
</dbReference>
<dbReference type="GeneID" id="92178444"/>
<feature type="compositionally biased region" description="Polar residues" evidence="1">
    <location>
        <begin position="7"/>
        <end position="20"/>
    </location>
</feature>
<dbReference type="GO" id="GO:0007264">
    <property type="term" value="P:small GTPase-mediated signal transduction"/>
    <property type="evidence" value="ECO:0007669"/>
    <property type="project" value="InterPro"/>
</dbReference>
<evidence type="ECO:0000256" key="1">
    <source>
        <dbReference type="SAM" id="MobiDB-lite"/>
    </source>
</evidence>
<dbReference type="InterPro" id="IPR036964">
    <property type="entry name" value="RASGEF_cat_dom_sf"/>
</dbReference>
<dbReference type="AlphaFoldDB" id="A0AAW0Z4Y9"/>
<evidence type="ECO:0000313" key="3">
    <source>
        <dbReference type="Proteomes" id="UP001388673"/>
    </source>
</evidence>
<proteinExistence type="predicted"/>
<keyword evidence="3" id="KW-1185">Reference proteome</keyword>
<dbReference type="EMBL" id="JBCAWK010000002">
    <property type="protein sequence ID" value="KAK8866034.1"/>
    <property type="molecule type" value="Genomic_DNA"/>
</dbReference>
<protein>
    <submittedName>
        <fullName evidence="2">Uncharacterized protein</fullName>
    </submittedName>
</protein>